<dbReference type="PROSITE" id="PS50082">
    <property type="entry name" value="WD_REPEATS_2"/>
    <property type="match status" value="8"/>
</dbReference>
<sequence>MLLCDTQYLSFIYLLTSGDLWNTSFRFGLFMIGLVKQKTSHRKLRLYFGLVKYIYTNQLYFRYISCLFNIKLEQLFIFHIINGLCQVDVAKKSVIKSKPTYQLDIQDEKNDTKILAIISQLSNALSSGDLKALRVAVFDMKNNALIYAHACGNPIQIFGKLLDLLTCSDVQGVNSSFKKDIAHVAQLFSHQVYIRNKDGVLIASETRQGWKDQIKTVGNLISSSQLGATELEFELDCIEAGLSILSMGHLDIKNAVLDYATQIGNGLAQDQLKQLGKDLLCKLSEFGTNKMNETWYLSVMTNYYTQFLLKEAPDQIEYITQQLLKPQTEWHALYSGLDVVEFYLETTPKQKGIEIGIQNRQEQAVQVLKELSTYQLGINAWKIRDKVANICIRNGAAKNSHDQLPGIYIRMILSEMHSKVKITLENADYIQKQKRKLQESWEQNQQTEEANINQYCEKLIAIQQLIEAKTKSQVTLEDQQLFEEAVQEAQNRVNQIKKVQSLIDVKCSALDKLQKNIDLQIDSLADIQNRLNAVEKVACGRSVYELTQAFYDYYMKESQEWKSRLSMYIPEKGVADLKFIKNLSMTMDVDSELHKFFDDNQKKVALIQGGAGTGKTIYCQYLISQLLQSQRIPPLYINLPQLQNWQTKMVEETLSELRFSEVEMQKLKDSQKQLLFIVDGYDEIRSYKNLYASNNLLSWNCKVIFTCRSSHLANDNLYYKYFVPPKTEKQHVFQEVILVHFDDQQINDYLERFVAKLDKNSKSWKDWKVYKGHIDTIPGLHNLVENPFILSMIVNVLPAIVIKRETSQNQEQLIALDLYEEFVKLWFEREEERMFSNNVVTDITNLKTEYEEYALSLAMKMMDSGKTAVEYNNVDKQNVWKTFFDPNSVKATTIRRGVPLNASTRFYSFIHKSILEFFAAREGRQIQKIMSKLDDAALNCSMNKQLIVDKGVFNFYKETIQRYPEFRVQLYQIIELSKTDARVATAAANAITILNVADESFRNKDFRNVKIPGANLSLAMLDGVDFSCADLTNVNFQSAWLQYAKLDGADMNNVEFGKRAQINVGSEIHCIKFNKTGKFVACAFGKSAFSSEPSVQIYNFKTLELIKSFEDHVQDVKWISYNPNDSKLVSCSDDHTLIVYDLIKMQLESRITLEDKVNSVEYSNDGSMIACCQGNDIYVYSSETNNQIKKFEGHRNTVNTLIFSKDDKHIISGSNDCTIKVWDVETGNSVKTLEGHTGSIYQVIFNKQFSCFGTASDDKTIKLWNAQTFDLIFTYKGHHSGVYSLSFSPNGEQMASGSGDGKVKLWNVQSGDILNSVDAHIQQVFCVQISNDGLSIVSGSGDRLIRFWNTTSSPLIKSIDGHVDEIQNAIFSHNFKFIVSCGMDFTVKLWNSDDGKFIKTLDVEHTNTVWNISLNQNDTLLLTASADHTVKLWDITSGKCIKTIQLKGECWSVDFHNDGNQFAIACADGSVQIWTIQGTQSQMSILYDNDESLPIRCVKFCQDQQLLAFGGDDANVYVCDPKTGQIVFTFDNLENPIFELAVNFNNQLAAKDEYGNIYSWDLNEKLNTIENGEEEEEYDEKQIDENDNQIKNMFNCYDKEGKMVLISRESSLMIVEPNGQKIKWVSGQYTLQMDYCSIIGVKNLSDNNIQLLRQYKIKEEVQQLLGEQEMLM</sequence>
<feature type="repeat" description="WD" evidence="3">
    <location>
        <begin position="1402"/>
        <end position="1443"/>
    </location>
</feature>
<dbReference type="Gene3D" id="2.160.20.80">
    <property type="entry name" value="E3 ubiquitin-protein ligase SopA"/>
    <property type="match status" value="1"/>
</dbReference>
<dbReference type="InterPro" id="IPR001646">
    <property type="entry name" value="5peptide_repeat"/>
</dbReference>
<feature type="repeat" description="WD" evidence="3">
    <location>
        <begin position="1317"/>
        <end position="1358"/>
    </location>
</feature>
<dbReference type="Pfam" id="PF05729">
    <property type="entry name" value="NACHT"/>
    <property type="match status" value="1"/>
</dbReference>
<dbReference type="PANTHER" id="PTHR19848">
    <property type="entry name" value="WD40 REPEAT PROTEIN"/>
    <property type="match status" value="1"/>
</dbReference>
<evidence type="ECO:0000256" key="1">
    <source>
        <dbReference type="ARBA" id="ARBA00022574"/>
    </source>
</evidence>
<dbReference type="Pfam" id="PF00400">
    <property type="entry name" value="WD40"/>
    <property type="match status" value="8"/>
</dbReference>
<dbReference type="InterPro" id="IPR015943">
    <property type="entry name" value="WD40/YVTN_repeat-like_dom_sf"/>
</dbReference>
<keyword evidence="2" id="KW-0677">Repeat</keyword>
<reference evidence="7 8" key="2">
    <citation type="submission" date="2024-07" db="EMBL/GenBank/DDBJ databases">
        <authorList>
            <person name="Akdeniz Z."/>
        </authorList>
    </citation>
    <scope>NUCLEOTIDE SEQUENCE [LARGE SCALE GENOMIC DNA]</scope>
</reference>
<dbReference type="SMART" id="SM00320">
    <property type="entry name" value="WD40"/>
    <property type="match status" value="12"/>
</dbReference>
<evidence type="ECO:0000313" key="7">
    <source>
        <dbReference type="EMBL" id="CAL5972324.1"/>
    </source>
</evidence>
<proteinExistence type="predicted"/>
<dbReference type="InterPro" id="IPR020472">
    <property type="entry name" value="WD40_PAC1"/>
</dbReference>
<dbReference type="EMBL" id="CATOUU010000380">
    <property type="protein sequence ID" value="CAI9927291.1"/>
    <property type="molecule type" value="Genomic_DNA"/>
</dbReference>
<dbReference type="InterPro" id="IPR027417">
    <property type="entry name" value="P-loop_NTPase"/>
</dbReference>
<feature type="repeat" description="WD" evidence="3">
    <location>
        <begin position="1452"/>
        <end position="1484"/>
    </location>
</feature>
<dbReference type="SUPFAM" id="SSF141571">
    <property type="entry name" value="Pentapeptide repeat-like"/>
    <property type="match status" value="1"/>
</dbReference>
<dbReference type="CDD" id="cd00200">
    <property type="entry name" value="WD40"/>
    <property type="match status" value="1"/>
</dbReference>
<dbReference type="PROSITE" id="PS50294">
    <property type="entry name" value="WD_REPEATS_REGION"/>
    <property type="match status" value="6"/>
</dbReference>
<dbReference type="PROSITE" id="PS00678">
    <property type="entry name" value="WD_REPEATS_1"/>
    <property type="match status" value="4"/>
</dbReference>
<accession>A0AA86NYV1</accession>
<gene>
    <name evidence="6" type="ORF">HINF_LOCUS14936</name>
    <name evidence="7" type="ORF">HINF_LOCUS1848</name>
</gene>
<feature type="repeat" description="WD" evidence="3">
    <location>
        <begin position="1359"/>
        <end position="1400"/>
    </location>
</feature>
<evidence type="ECO:0000313" key="8">
    <source>
        <dbReference type="Proteomes" id="UP001642409"/>
    </source>
</evidence>
<dbReference type="Gene3D" id="3.40.50.300">
    <property type="entry name" value="P-loop containing nucleotide triphosphate hydrolases"/>
    <property type="match status" value="1"/>
</dbReference>
<dbReference type="Proteomes" id="UP001642409">
    <property type="component" value="Unassembled WGS sequence"/>
</dbReference>
<feature type="repeat" description="WD" evidence="3">
    <location>
        <begin position="1109"/>
        <end position="1142"/>
    </location>
</feature>
<keyword evidence="1 3" id="KW-0853">WD repeat</keyword>
<keyword evidence="4" id="KW-0175">Coiled coil</keyword>
<feature type="repeat" description="WD" evidence="3">
    <location>
        <begin position="1275"/>
        <end position="1316"/>
    </location>
</feature>
<protein>
    <submittedName>
        <fullName evidence="6">Pentapeptide repeats-containing protein</fullName>
    </submittedName>
    <submittedName>
        <fullName evidence="7">Pentapeptide_repeats-containing protein</fullName>
    </submittedName>
</protein>
<feature type="repeat" description="WD" evidence="3">
    <location>
        <begin position="1191"/>
        <end position="1232"/>
    </location>
</feature>
<keyword evidence="8" id="KW-1185">Reference proteome</keyword>
<evidence type="ECO:0000256" key="4">
    <source>
        <dbReference type="SAM" id="Coils"/>
    </source>
</evidence>
<dbReference type="InterPro" id="IPR001680">
    <property type="entry name" value="WD40_rpt"/>
</dbReference>
<feature type="domain" description="NACHT" evidence="5">
    <location>
        <begin position="604"/>
        <end position="690"/>
    </location>
</feature>
<dbReference type="PANTHER" id="PTHR19848:SF8">
    <property type="entry name" value="F-BOX AND WD REPEAT DOMAIN CONTAINING 7"/>
    <property type="match status" value="1"/>
</dbReference>
<dbReference type="Gene3D" id="2.130.10.10">
    <property type="entry name" value="YVTN repeat-like/Quinoprotein amine dehydrogenase"/>
    <property type="match status" value="3"/>
</dbReference>
<evidence type="ECO:0000313" key="6">
    <source>
        <dbReference type="EMBL" id="CAI9927291.1"/>
    </source>
</evidence>
<evidence type="ECO:0000256" key="3">
    <source>
        <dbReference type="PROSITE-ProRule" id="PRU00221"/>
    </source>
</evidence>
<evidence type="ECO:0000256" key="2">
    <source>
        <dbReference type="ARBA" id="ARBA00022737"/>
    </source>
</evidence>
<reference evidence="6" key="1">
    <citation type="submission" date="2023-06" db="EMBL/GenBank/DDBJ databases">
        <authorList>
            <person name="Kurt Z."/>
        </authorList>
    </citation>
    <scope>NUCLEOTIDE SEQUENCE</scope>
</reference>
<dbReference type="InterPro" id="IPR019775">
    <property type="entry name" value="WD40_repeat_CS"/>
</dbReference>
<dbReference type="SUPFAM" id="SSF50978">
    <property type="entry name" value="WD40 repeat-like"/>
    <property type="match status" value="2"/>
</dbReference>
<name>A0AA86NYV1_9EUKA</name>
<evidence type="ECO:0000259" key="5">
    <source>
        <dbReference type="Pfam" id="PF05729"/>
    </source>
</evidence>
<dbReference type="InterPro" id="IPR036322">
    <property type="entry name" value="WD40_repeat_dom_sf"/>
</dbReference>
<feature type="repeat" description="WD" evidence="3">
    <location>
        <begin position="1233"/>
        <end position="1274"/>
    </location>
</feature>
<feature type="coiled-coil region" evidence="4">
    <location>
        <begin position="479"/>
        <end position="530"/>
    </location>
</feature>
<dbReference type="SUPFAM" id="SSF52540">
    <property type="entry name" value="P-loop containing nucleoside triphosphate hydrolases"/>
    <property type="match status" value="1"/>
</dbReference>
<dbReference type="InterPro" id="IPR007111">
    <property type="entry name" value="NACHT_NTPase"/>
</dbReference>
<dbReference type="PRINTS" id="PR00320">
    <property type="entry name" value="GPROTEINBRPT"/>
</dbReference>
<dbReference type="EMBL" id="CAXDID020000003">
    <property type="protein sequence ID" value="CAL5972324.1"/>
    <property type="molecule type" value="Genomic_DNA"/>
</dbReference>
<comment type="caution">
    <text evidence="6">The sequence shown here is derived from an EMBL/GenBank/DDBJ whole genome shotgun (WGS) entry which is preliminary data.</text>
</comment>
<dbReference type="Pfam" id="PF00805">
    <property type="entry name" value="Pentapeptide"/>
    <property type="match status" value="1"/>
</dbReference>
<organism evidence="6">
    <name type="scientific">Hexamita inflata</name>
    <dbReference type="NCBI Taxonomy" id="28002"/>
    <lineage>
        <taxon>Eukaryota</taxon>
        <taxon>Metamonada</taxon>
        <taxon>Diplomonadida</taxon>
        <taxon>Hexamitidae</taxon>
        <taxon>Hexamitinae</taxon>
        <taxon>Hexamita</taxon>
    </lineage>
</organism>